<dbReference type="Pfam" id="PF01341">
    <property type="entry name" value="Glyco_hydro_6"/>
    <property type="match status" value="1"/>
</dbReference>
<keyword evidence="1" id="KW-0624">Polysaccharide degradation</keyword>
<reference evidence="2 3" key="1">
    <citation type="submission" date="2015-10" db="EMBL/GenBank/DDBJ databases">
        <title>Draft genome sequence of Streptomyces sp. RV15, isolated from a marine sponge.</title>
        <authorList>
            <person name="Ruckert C."/>
            <person name="Abdelmohsen U.R."/>
            <person name="Winkler A."/>
            <person name="Hentschel U."/>
            <person name="Kalinowski J."/>
            <person name="Kampfer P."/>
            <person name="Glaeser S."/>
        </authorList>
    </citation>
    <scope>NUCLEOTIDE SEQUENCE [LARGE SCALE GENOMIC DNA]</scope>
    <source>
        <strain evidence="2 3">RV15</strain>
    </source>
</reference>
<keyword evidence="1" id="KW-0378">Hydrolase</keyword>
<evidence type="ECO:0000313" key="2">
    <source>
        <dbReference type="EMBL" id="KUO14420.1"/>
    </source>
</evidence>
<comment type="similarity">
    <text evidence="1">Belongs to the glycosyl hydrolase family 6.</text>
</comment>
<name>A0A117RXC6_9ACTN</name>
<dbReference type="SUPFAM" id="SSF51989">
    <property type="entry name" value="Glycosyl hydrolases family 6, cellulases"/>
    <property type="match status" value="1"/>
</dbReference>
<accession>A0A117RXC6</accession>
<evidence type="ECO:0000313" key="3">
    <source>
        <dbReference type="Proteomes" id="UP000053260"/>
    </source>
</evidence>
<dbReference type="PRINTS" id="PR00733">
    <property type="entry name" value="GLHYDRLASE6"/>
</dbReference>
<comment type="caution">
    <text evidence="2">The sequence shown here is derived from an EMBL/GenBank/DDBJ whole genome shotgun (WGS) entry which is preliminary data.</text>
</comment>
<dbReference type="AlphaFoldDB" id="A0A117RXC6"/>
<sequence length="86" mass="9507">MREHPRDPRAAVIEERIASRPQGSWFTDPDPLKAEGDVRAVIDAARAQGAMPVLVTYAVHHRDCSGHSTGDLTAYHDWIEGFARGI</sequence>
<keyword evidence="3" id="KW-1185">Reference proteome</keyword>
<proteinExistence type="inferred from homology"/>
<dbReference type="EC" id="3.2.1.-" evidence="1"/>
<gene>
    <name evidence="2" type="ORF">AQJ91_46950</name>
</gene>
<keyword evidence="1" id="KW-0326">Glycosidase</keyword>
<dbReference type="Gene3D" id="3.20.20.40">
    <property type="entry name" value="1, 4-beta cellobiohydrolase"/>
    <property type="match status" value="1"/>
</dbReference>
<evidence type="ECO:0000256" key="1">
    <source>
        <dbReference type="RuleBase" id="RU361186"/>
    </source>
</evidence>
<dbReference type="EMBL" id="LMXB01000151">
    <property type="protein sequence ID" value="KUO14420.1"/>
    <property type="molecule type" value="Genomic_DNA"/>
</dbReference>
<organism evidence="2 3">
    <name type="scientific">Streptomyces dysideae</name>
    <dbReference type="NCBI Taxonomy" id="909626"/>
    <lineage>
        <taxon>Bacteria</taxon>
        <taxon>Bacillati</taxon>
        <taxon>Actinomycetota</taxon>
        <taxon>Actinomycetes</taxon>
        <taxon>Kitasatosporales</taxon>
        <taxon>Streptomycetaceae</taxon>
        <taxon>Streptomyces</taxon>
    </lineage>
</organism>
<keyword evidence="1" id="KW-0119">Carbohydrate metabolism</keyword>
<dbReference type="RefSeq" id="WP_067036095.1">
    <property type="nucleotide sequence ID" value="NZ_KQ949141.1"/>
</dbReference>
<dbReference type="GO" id="GO:0004553">
    <property type="term" value="F:hydrolase activity, hydrolyzing O-glycosyl compounds"/>
    <property type="evidence" value="ECO:0007669"/>
    <property type="project" value="InterPro"/>
</dbReference>
<keyword evidence="1" id="KW-0136">Cellulose degradation</keyword>
<protein>
    <recommendedName>
        <fullName evidence="1">Glucanase</fullName>
        <ecNumber evidence="1">3.2.1.-</ecNumber>
    </recommendedName>
</protein>
<dbReference type="STRING" id="909626.AQJ91_46950"/>
<dbReference type="Proteomes" id="UP000053260">
    <property type="component" value="Unassembled WGS sequence"/>
</dbReference>
<dbReference type="InterPro" id="IPR016288">
    <property type="entry name" value="Beta_cellobiohydrolase"/>
</dbReference>
<dbReference type="GO" id="GO:0030245">
    <property type="term" value="P:cellulose catabolic process"/>
    <property type="evidence" value="ECO:0007669"/>
    <property type="project" value="UniProtKB-KW"/>
</dbReference>
<dbReference type="InterPro" id="IPR036434">
    <property type="entry name" value="Beta_cellobiohydrolase_sf"/>
</dbReference>
<dbReference type="OrthoDB" id="309899at2"/>